<feature type="region of interest" description="Disordered" evidence="1">
    <location>
        <begin position="1"/>
        <end position="29"/>
    </location>
</feature>
<accession>A0A327L2G3</accession>
<organism evidence="3 4">
    <name type="scientific">Rhodoplanes roseus</name>
    <dbReference type="NCBI Taxonomy" id="29409"/>
    <lineage>
        <taxon>Bacteria</taxon>
        <taxon>Pseudomonadati</taxon>
        <taxon>Pseudomonadota</taxon>
        <taxon>Alphaproteobacteria</taxon>
        <taxon>Hyphomicrobiales</taxon>
        <taxon>Nitrobacteraceae</taxon>
        <taxon>Rhodoplanes</taxon>
    </lineage>
</organism>
<evidence type="ECO:0000313" key="4">
    <source>
        <dbReference type="Proteomes" id="UP000249130"/>
    </source>
</evidence>
<feature type="compositionally biased region" description="Basic and acidic residues" evidence="1">
    <location>
        <begin position="1"/>
        <end position="10"/>
    </location>
</feature>
<dbReference type="SUPFAM" id="SSF50249">
    <property type="entry name" value="Nucleic acid-binding proteins"/>
    <property type="match status" value="1"/>
</dbReference>
<dbReference type="PANTHER" id="PTHR34075">
    <property type="entry name" value="BLR3430 PROTEIN"/>
    <property type="match status" value="1"/>
</dbReference>
<dbReference type="AlphaFoldDB" id="A0A327L2G3"/>
<evidence type="ECO:0000256" key="1">
    <source>
        <dbReference type="SAM" id="MobiDB-lite"/>
    </source>
</evidence>
<keyword evidence="4" id="KW-1185">Reference proteome</keyword>
<name>A0A327L2G3_9BRAD</name>
<dbReference type="InterPro" id="IPR012340">
    <property type="entry name" value="NA-bd_OB-fold"/>
</dbReference>
<dbReference type="EMBL" id="NPEX01000077">
    <property type="protein sequence ID" value="RAI43672.1"/>
    <property type="molecule type" value="Genomic_DNA"/>
</dbReference>
<dbReference type="Proteomes" id="UP000249130">
    <property type="component" value="Unassembled WGS sequence"/>
</dbReference>
<dbReference type="OrthoDB" id="7595207at2"/>
<dbReference type="InterPro" id="IPR052513">
    <property type="entry name" value="Thioester_dehydratase-like"/>
</dbReference>
<gene>
    <name evidence="3" type="ORF">CH341_13200</name>
</gene>
<sequence length="162" mass="17383">MSSRAGDRPSHGSLADMANQDGGPRRVSIRDGLLTEPLDDLSKVRLQGSRCRQCNEVTLGRNSICPNCGGNELEAIPLSDRGELWTYTIVRHKPPGDYRGPEPFRPFGLGLVELPDGLRVMSPIEGDVDSLAVGTPLSLKIAVHHTGPSGEDVVAFAFAPAR</sequence>
<evidence type="ECO:0000313" key="3">
    <source>
        <dbReference type="EMBL" id="RAI43672.1"/>
    </source>
</evidence>
<dbReference type="InterPro" id="IPR002878">
    <property type="entry name" value="ChsH2_C"/>
</dbReference>
<reference evidence="3 4" key="1">
    <citation type="submission" date="2017-07" db="EMBL/GenBank/DDBJ databases">
        <title>Draft Genome Sequences of Select Purple Nonsulfur Bacteria.</title>
        <authorList>
            <person name="Lasarre B."/>
            <person name="Mckinlay J.B."/>
        </authorList>
    </citation>
    <scope>NUCLEOTIDE SEQUENCE [LARGE SCALE GENOMIC DNA]</scope>
    <source>
        <strain evidence="3 4">DSM 5909</strain>
    </source>
</reference>
<dbReference type="PANTHER" id="PTHR34075:SF5">
    <property type="entry name" value="BLR3430 PROTEIN"/>
    <property type="match status" value="1"/>
</dbReference>
<feature type="domain" description="ChsH2 C-terminal OB-fold" evidence="2">
    <location>
        <begin position="77"/>
        <end position="139"/>
    </location>
</feature>
<evidence type="ECO:0000259" key="2">
    <source>
        <dbReference type="Pfam" id="PF01796"/>
    </source>
</evidence>
<dbReference type="Pfam" id="PF01796">
    <property type="entry name" value="OB_ChsH2_C"/>
    <property type="match status" value="1"/>
</dbReference>
<comment type="caution">
    <text evidence="3">The sequence shown here is derived from an EMBL/GenBank/DDBJ whole genome shotgun (WGS) entry which is preliminary data.</text>
</comment>
<protein>
    <recommendedName>
        <fullName evidence="2">ChsH2 C-terminal OB-fold domain-containing protein</fullName>
    </recommendedName>
</protein>
<proteinExistence type="predicted"/>